<protein>
    <submittedName>
        <fullName evidence="1">Uncharacterized protein</fullName>
    </submittedName>
</protein>
<keyword evidence="2" id="KW-1185">Reference proteome</keyword>
<gene>
    <name evidence="1" type="ORF">PUN28_013584</name>
</gene>
<evidence type="ECO:0000313" key="2">
    <source>
        <dbReference type="Proteomes" id="UP001430953"/>
    </source>
</evidence>
<accession>A0AAW2F5R1</accession>
<dbReference type="EMBL" id="JADYXP020000014">
    <property type="protein sequence ID" value="KAL0110051.1"/>
    <property type="molecule type" value="Genomic_DNA"/>
</dbReference>
<name>A0AAW2F5R1_9HYME</name>
<evidence type="ECO:0000313" key="1">
    <source>
        <dbReference type="EMBL" id="KAL0110051.1"/>
    </source>
</evidence>
<organism evidence="1 2">
    <name type="scientific">Cardiocondyla obscurior</name>
    <dbReference type="NCBI Taxonomy" id="286306"/>
    <lineage>
        <taxon>Eukaryota</taxon>
        <taxon>Metazoa</taxon>
        <taxon>Ecdysozoa</taxon>
        <taxon>Arthropoda</taxon>
        <taxon>Hexapoda</taxon>
        <taxon>Insecta</taxon>
        <taxon>Pterygota</taxon>
        <taxon>Neoptera</taxon>
        <taxon>Endopterygota</taxon>
        <taxon>Hymenoptera</taxon>
        <taxon>Apocrita</taxon>
        <taxon>Aculeata</taxon>
        <taxon>Formicoidea</taxon>
        <taxon>Formicidae</taxon>
        <taxon>Myrmicinae</taxon>
        <taxon>Cardiocondyla</taxon>
    </lineage>
</organism>
<comment type="caution">
    <text evidence="1">The sequence shown here is derived from an EMBL/GenBank/DDBJ whole genome shotgun (WGS) entry which is preliminary data.</text>
</comment>
<proteinExistence type="predicted"/>
<sequence length="85" mass="8631">MYKRCEVKLHFTSIFGIASQTRLPSARTQDCTYYQSAGLCVRALAVPGASACTCVCICTRGATTAAAATAAAVVVVAVAAAGKNA</sequence>
<reference evidence="1 2" key="1">
    <citation type="submission" date="2023-03" db="EMBL/GenBank/DDBJ databases">
        <title>High recombination rates correlate with genetic variation in Cardiocondyla obscurior ants.</title>
        <authorList>
            <person name="Errbii M."/>
        </authorList>
    </citation>
    <scope>NUCLEOTIDE SEQUENCE [LARGE SCALE GENOMIC DNA]</scope>
    <source>
        <strain evidence="1">Alpha-2009</strain>
        <tissue evidence="1">Whole body</tissue>
    </source>
</reference>
<dbReference type="Proteomes" id="UP001430953">
    <property type="component" value="Unassembled WGS sequence"/>
</dbReference>
<dbReference type="AlphaFoldDB" id="A0AAW2F5R1"/>